<evidence type="ECO:0000313" key="1">
    <source>
        <dbReference type="EMBL" id="SFP88781.1"/>
    </source>
</evidence>
<name>A0A1I5U0S5_9BACT</name>
<dbReference type="STRING" id="223786.SAMN05216234_15210"/>
<gene>
    <name evidence="1" type="ORF">SAMN05216234_15210</name>
</gene>
<organism evidence="1 2">
    <name type="scientific">Hydrogenimonas thermophila</name>
    <dbReference type="NCBI Taxonomy" id="223786"/>
    <lineage>
        <taxon>Bacteria</taxon>
        <taxon>Pseudomonadati</taxon>
        <taxon>Campylobacterota</taxon>
        <taxon>Epsilonproteobacteria</taxon>
        <taxon>Campylobacterales</taxon>
        <taxon>Hydrogenimonadaceae</taxon>
        <taxon>Hydrogenimonas</taxon>
    </lineage>
</organism>
<reference evidence="1 2" key="1">
    <citation type="submission" date="2016-10" db="EMBL/GenBank/DDBJ databases">
        <authorList>
            <person name="de Groot N.N."/>
        </authorList>
    </citation>
    <scope>NUCLEOTIDE SEQUENCE [LARGE SCALE GENOMIC DNA]</scope>
    <source>
        <strain evidence="1 2">EP1-55-1</strain>
    </source>
</reference>
<keyword evidence="2" id="KW-1185">Reference proteome</keyword>
<accession>A0A1I5U0S5</accession>
<dbReference type="AlphaFoldDB" id="A0A1I5U0S5"/>
<sequence length="445" mass="52456">MDIFEDLNIEEEKLHPKYKLVRDNLKFTGEQEILKDWIEGFEDRDNKIVKEFQTTFHSAFWEFYLFAIFKKLNFEIDFSKDRPDFIIESPNKLYIEAVVSNIKQKGKQEIERTLGDTLSMLEPPFLQKNFYKELDESIVRHSNAILSKSKKYLNEYSKLNYIDNTTPYIIALSAYDQINYGNQYIYPIMALLYGAYYDVETDSYIKKEFILKPDSQAEIPIGLFRNNEMEHISAIIFSATVTLGKLTSLSLSQNKSPLKTNFVITIRHDIDKPHWQLQVIDEDNPEELVDGLFIFHNPFAKNKLDMSVFKNKGIMQITADEKGYVFKNDRLPLFSRLNNFLRNNLIINSLAFKAFNTFNIKDYYRVSFYEILEIDLEIEPKEMTILDVDNDSLYFNLPYIVDLEEKDISLIQRFNLKEKDIIVAIIYAKLDNQGNTSQWFIHSIL</sequence>
<dbReference type="RefSeq" id="WP_092914011.1">
    <property type="nucleotide sequence ID" value="NZ_FOXB01000052.1"/>
</dbReference>
<dbReference type="OrthoDB" id="981968at2"/>
<dbReference type="Proteomes" id="UP000199227">
    <property type="component" value="Unassembled WGS sequence"/>
</dbReference>
<protein>
    <submittedName>
        <fullName evidence="1">Uncharacterized protein</fullName>
    </submittedName>
</protein>
<evidence type="ECO:0000313" key="2">
    <source>
        <dbReference type="Proteomes" id="UP000199227"/>
    </source>
</evidence>
<dbReference type="EMBL" id="FOXB01000052">
    <property type="protein sequence ID" value="SFP88781.1"/>
    <property type="molecule type" value="Genomic_DNA"/>
</dbReference>
<proteinExistence type="predicted"/>